<dbReference type="GO" id="GO:0003677">
    <property type="term" value="F:DNA binding"/>
    <property type="evidence" value="ECO:0007669"/>
    <property type="project" value="InterPro"/>
</dbReference>
<dbReference type="SUPFAM" id="SSF56349">
    <property type="entry name" value="DNA breaking-rejoining enzymes"/>
    <property type="match status" value="1"/>
</dbReference>
<feature type="region of interest" description="Disordered" evidence="2">
    <location>
        <begin position="326"/>
        <end position="345"/>
    </location>
</feature>
<gene>
    <name evidence="4" type="ORF">WQO_34180</name>
</gene>
<dbReference type="PANTHER" id="PTHR30349:SF64">
    <property type="entry name" value="PROPHAGE INTEGRASE INTD-RELATED"/>
    <property type="match status" value="1"/>
</dbReference>
<protein>
    <submittedName>
        <fullName evidence="4">Integrase</fullName>
    </submittedName>
</protein>
<organism evidence="4 5">
    <name type="scientific">Streptomyces globisporus C-1027</name>
    <dbReference type="NCBI Taxonomy" id="1172567"/>
    <lineage>
        <taxon>Bacteria</taxon>
        <taxon>Bacillati</taxon>
        <taxon>Actinomycetota</taxon>
        <taxon>Actinomycetes</taxon>
        <taxon>Kitasatosporales</taxon>
        <taxon>Streptomycetaceae</taxon>
        <taxon>Streptomyces</taxon>
    </lineage>
</organism>
<proteinExistence type="predicted"/>
<geneLocation type="plasmid" evidence="4 5">
    <name>SGLP1</name>
</geneLocation>
<dbReference type="PANTHER" id="PTHR30349">
    <property type="entry name" value="PHAGE INTEGRASE-RELATED"/>
    <property type="match status" value="1"/>
</dbReference>
<evidence type="ECO:0000256" key="1">
    <source>
        <dbReference type="ARBA" id="ARBA00023172"/>
    </source>
</evidence>
<sequence length="345" mass="39367">MVQNLATGEKFDLFQTEDDAFWSWAVIETLRHTGIRREELLEITHLALVSYRLADTGELVPLLQIVPSKSNEERLLLISPELASVLATIITRLRKANGGTIPLTSQYDPHERTFGPILPHLFQRRTRGHRNEVMSHTTVQNLLDATLARTGLRDAAGEPLKYTPHDFRRMFATEAVTGGLPVHIAARLLGHEDLTTTQAYLAVFQEDLIRSYRSFLDQRRSLRPAAEYRDPTDDEWREFQQHFALRKLELGTCGRPYGTPCKHEHACIRCPMLRVDPAQRARLIEIIRSLTERIAEAKLNGWLGEEEGLRVSLEAARNKLTAMERTRNQSTTRIADLGIPQIRKP</sequence>
<dbReference type="InterPro" id="IPR002104">
    <property type="entry name" value="Integrase_catalytic"/>
</dbReference>
<keyword evidence="1" id="KW-0233">DNA recombination</keyword>
<dbReference type="CDD" id="cd00397">
    <property type="entry name" value="DNA_BRE_C"/>
    <property type="match status" value="1"/>
</dbReference>
<accession>A0A0U3LTN3</accession>
<name>A0A0U3LTN3_STRGL</name>
<evidence type="ECO:0000259" key="3">
    <source>
        <dbReference type="PROSITE" id="PS51898"/>
    </source>
</evidence>
<dbReference type="KEGG" id="sgb:WQO_34180"/>
<dbReference type="InterPro" id="IPR011010">
    <property type="entry name" value="DNA_brk_join_enz"/>
</dbReference>
<dbReference type="Gene3D" id="1.10.443.10">
    <property type="entry name" value="Intergrase catalytic core"/>
    <property type="match status" value="1"/>
</dbReference>
<dbReference type="GO" id="GO:0015074">
    <property type="term" value="P:DNA integration"/>
    <property type="evidence" value="ECO:0007669"/>
    <property type="project" value="InterPro"/>
</dbReference>
<dbReference type="PROSITE" id="PS51898">
    <property type="entry name" value="TYR_RECOMBINASE"/>
    <property type="match status" value="1"/>
</dbReference>
<dbReference type="EMBL" id="CP013739">
    <property type="protein sequence ID" value="ALU98539.1"/>
    <property type="molecule type" value="Genomic_DNA"/>
</dbReference>
<evidence type="ECO:0000256" key="2">
    <source>
        <dbReference type="SAM" id="MobiDB-lite"/>
    </source>
</evidence>
<reference evidence="4 5" key="1">
    <citation type="journal article" date="2012" name="J. Bacteriol.">
        <title>Draft genome sequence of Streptomyces globisporus C-1027, which produces an antitumor antibiotic consisting of a nine-membered enediyne with a chromoprotein.</title>
        <authorList>
            <person name="Wang L."/>
            <person name="Wang S."/>
            <person name="He Q."/>
            <person name="Yu T."/>
            <person name="Li Q."/>
            <person name="Hong B."/>
        </authorList>
    </citation>
    <scope>NUCLEOTIDE SEQUENCE [LARGE SCALE GENOMIC DNA]</scope>
    <source>
        <strain evidence="4 5">C-1027</strain>
        <plasmid evidence="4 5">SGLP1</plasmid>
    </source>
</reference>
<dbReference type="GO" id="GO:0006310">
    <property type="term" value="P:DNA recombination"/>
    <property type="evidence" value="ECO:0007669"/>
    <property type="project" value="UniProtKB-KW"/>
</dbReference>
<dbReference type="InterPro" id="IPR013762">
    <property type="entry name" value="Integrase-like_cat_sf"/>
</dbReference>
<evidence type="ECO:0000313" key="5">
    <source>
        <dbReference type="Proteomes" id="UP000064183"/>
    </source>
</evidence>
<dbReference type="InterPro" id="IPR050090">
    <property type="entry name" value="Tyrosine_recombinase_XerCD"/>
</dbReference>
<dbReference type="Proteomes" id="UP000064183">
    <property type="component" value="Plasmid SGLP1"/>
</dbReference>
<dbReference type="Pfam" id="PF00589">
    <property type="entry name" value="Phage_integrase"/>
    <property type="match status" value="1"/>
</dbReference>
<keyword evidence="4" id="KW-0614">Plasmid</keyword>
<feature type="domain" description="Tyr recombinase" evidence="3">
    <location>
        <begin position="1"/>
        <end position="213"/>
    </location>
</feature>
<dbReference type="AlphaFoldDB" id="A0A0U3LTN3"/>
<evidence type="ECO:0000313" key="4">
    <source>
        <dbReference type="EMBL" id="ALU98539.1"/>
    </source>
</evidence>